<evidence type="ECO:0000256" key="6">
    <source>
        <dbReference type="SAM" id="Phobius"/>
    </source>
</evidence>
<keyword evidence="3 6" id="KW-1133">Transmembrane helix</keyword>
<evidence type="ECO:0000256" key="1">
    <source>
        <dbReference type="ARBA" id="ARBA00004141"/>
    </source>
</evidence>
<evidence type="ECO:0000256" key="2">
    <source>
        <dbReference type="ARBA" id="ARBA00022692"/>
    </source>
</evidence>
<evidence type="ECO:0008006" key="9">
    <source>
        <dbReference type="Google" id="ProtNLM"/>
    </source>
</evidence>
<dbReference type="STRING" id="229535.A0A0M9WAZ5"/>
<sequence length="281" mass="30853">MVLNEVRDPVGMLRVVVPLALATIFAVYLLVNLAFFLVLPVDIIKESGELVGHEFFVRLFGPGHGARIFSLLISCCIAGNVMVGVFSLARQNQEIARRGFYPRLFASSRPFNAPLGGVILNFIPAGLIILAVPSSHVYSFMLDIEGYPAQISAFAIATGLLWLRWTRPQLPRPFKASIPMVVVYLTICASQVISPFLPSSTTSSGVWEGKYALVGLAILSCATLYWLIWARVLPSIWSQRLVEVSGTLSDDTTFTSIQRAPAPSSQPQSFRDDDDPLYHHG</sequence>
<name>A0A0M9WAZ5_9EURO</name>
<feature type="transmembrane region" description="Helical" evidence="6">
    <location>
        <begin position="68"/>
        <end position="89"/>
    </location>
</feature>
<dbReference type="AlphaFoldDB" id="A0A0M9WAZ5"/>
<comment type="subcellular location">
    <subcellularLocation>
        <location evidence="1">Membrane</location>
        <topology evidence="1">Multi-pass membrane protein</topology>
    </subcellularLocation>
</comment>
<dbReference type="GO" id="GO:0015179">
    <property type="term" value="F:L-amino acid transmembrane transporter activity"/>
    <property type="evidence" value="ECO:0007669"/>
    <property type="project" value="TreeGrafter"/>
</dbReference>
<comment type="caution">
    <text evidence="7">The sequence shown here is derived from an EMBL/GenBank/DDBJ whole genome shotgun (WGS) entry which is preliminary data.</text>
</comment>
<evidence type="ECO:0000256" key="4">
    <source>
        <dbReference type="ARBA" id="ARBA00023136"/>
    </source>
</evidence>
<feature type="transmembrane region" description="Helical" evidence="6">
    <location>
        <begin position="209"/>
        <end position="230"/>
    </location>
</feature>
<dbReference type="InterPro" id="IPR050598">
    <property type="entry name" value="AminoAcid_Transporter"/>
</dbReference>
<dbReference type="OrthoDB" id="5982228at2759"/>
<evidence type="ECO:0000313" key="8">
    <source>
        <dbReference type="Proteomes" id="UP000037696"/>
    </source>
</evidence>
<evidence type="ECO:0000313" key="7">
    <source>
        <dbReference type="EMBL" id="KOS37923.1"/>
    </source>
</evidence>
<proteinExistence type="predicted"/>
<dbReference type="Gene3D" id="1.20.1740.10">
    <property type="entry name" value="Amino acid/polyamine transporter I"/>
    <property type="match status" value="1"/>
</dbReference>
<dbReference type="InterPro" id="IPR002293">
    <property type="entry name" value="AA/rel_permease1"/>
</dbReference>
<feature type="region of interest" description="Disordered" evidence="5">
    <location>
        <begin position="257"/>
        <end position="281"/>
    </location>
</feature>
<feature type="compositionally biased region" description="Polar residues" evidence="5">
    <location>
        <begin position="257"/>
        <end position="269"/>
    </location>
</feature>
<evidence type="ECO:0000256" key="5">
    <source>
        <dbReference type="SAM" id="MobiDB-lite"/>
    </source>
</evidence>
<feature type="transmembrane region" description="Helical" evidence="6">
    <location>
        <begin position="12"/>
        <end position="39"/>
    </location>
</feature>
<feature type="transmembrane region" description="Helical" evidence="6">
    <location>
        <begin position="147"/>
        <end position="165"/>
    </location>
</feature>
<protein>
    <recommendedName>
        <fullName evidence="9">Amino acid permease/ SLC12A domain-containing protein</fullName>
    </recommendedName>
</protein>
<reference evidence="7 8" key="1">
    <citation type="submission" date="2015-08" db="EMBL/GenBank/DDBJ databases">
        <title>Genome sequencing of Penicillium nordicum.</title>
        <authorList>
            <person name="Nguyen H.D."/>
            <person name="Seifert K.A."/>
        </authorList>
    </citation>
    <scope>NUCLEOTIDE SEQUENCE [LARGE SCALE GENOMIC DNA]</scope>
    <source>
        <strain evidence="7 8">DAOMC 185683</strain>
    </source>
</reference>
<dbReference type="Proteomes" id="UP000037696">
    <property type="component" value="Unassembled WGS sequence"/>
</dbReference>
<keyword evidence="2 6" id="KW-0812">Transmembrane</keyword>
<dbReference type="PANTHER" id="PTHR11785">
    <property type="entry name" value="AMINO ACID TRANSPORTER"/>
    <property type="match status" value="1"/>
</dbReference>
<keyword evidence="8" id="KW-1185">Reference proteome</keyword>
<dbReference type="PANTHER" id="PTHR11785:SF532">
    <property type="entry name" value="TRANSPORTER, PUTATIVE (EUROFUNG)-RELATED"/>
    <property type="match status" value="1"/>
</dbReference>
<dbReference type="GO" id="GO:0016020">
    <property type="term" value="C:membrane"/>
    <property type="evidence" value="ECO:0007669"/>
    <property type="project" value="UniProtKB-SubCell"/>
</dbReference>
<accession>A0A0M9WAZ5</accession>
<keyword evidence="4 6" id="KW-0472">Membrane</keyword>
<organism evidence="7 8">
    <name type="scientific">Penicillium nordicum</name>
    <dbReference type="NCBI Taxonomy" id="229535"/>
    <lineage>
        <taxon>Eukaryota</taxon>
        <taxon>Fungi</taxon>
        <taxon>Dikarya</taxon>
        <taxon>Ascomycota</taxon>
        <taxon>Pezizomycotina</taxon>
        <taxon>Eurotiomycetes</taxon>
        <taxon>Eurotiomycetidae</taxon>
        <taxon>Eurotiales</taxon>
        <taxon>Aspergillaceae</taxon>
        <taxon>Penicillium</taxon>
    </lineage>
</organism>
<gene>
    <name evidence="7" type="ORF">ACN38_g11268</name>
</gene>
<evidence type="ECO:0000256" key="3">
    <source>
        <dbReference type="ARBA" id="ARBA00022989"/>
    </source>
</evidence>
<dbReference type="EMBL" id="LHQQ01000284">
    <property type="protein sequence ID" value="KOS37923.1"/>
    <property type="molecule type" value="Genomic_DNA"/>
</dbReference>
<feature type="transmembrane region" description="Helical" evidence="6">
    <location>
        <begin position="177"/>
        <end position="197"/>
    </location>
</feature>
<dbReference type="Pfam" id="PF13520">
    <property type="entry name" value="AA_permease_2"/>
    <property type="match status" value="1"/>
</dbReference>
<feature type="transmembrane region" description="Helical" evidence="6">
    <location>
        <begin position="110"/>
        <end position="132"/>
    </location>
</feature>